<dbReference type="OrthoDB" id="194599at2"/>
<evidence type="ECO:0000256" key="2">
    <source>
        <dbReference type="ARBA" id="ARBA00023125"/>
    </source>
</evidence>
<organism evidence="5 6">
    <name type="scientific">Cohaesibacter celericrescens</name>
    <dbReference type="NCBI Taxonomy" id="2067669"/>
    <lineage>
        <taxon>Bacteria</taxon>
        <taxon>Pseudomonadati</taxon>
        <taxon>Pseudomonadota</taxon>
        <taxon>Alphaproteobacteria</taxon>
        <taxon>Hyphomicrobiales</taxon>
        <taxon>Cohaesibacteraceae</taxon>
    </lineage>
</organism>
<comment type="caution">
    <text evidence="5">The sequence shown here is derived from an EMBL/GenBank/DDBJ whole genome shotgun (WGS) entry which is preliminary data.</text>
</comment>
<protein>
    <submittedName>
        <fullName evidence="5">Transcriptional regulator</fullName>
    </submittedName>
</protein>
<evidence type="ECO:0000256" key="1">
    <source>
        <dbReference type="ARBA" id="ARBA00023015"/>
    </source>
</evidence>
<dbReference type="AlphaFoldDB" id="A0A2N5XS66"/>
<dbReference type="RefSeq" id="WP_101533304.1">
    <property type="nucleotide sequence ID" value="NZ_JBFHIU010000003.1"/>
</dbReference>
<dbReference type="CDD" id="cd00090">
    <property type="entry name" value="HTH_ARSR"/>
    <property type="match status" value="1"/>
</dbReference>
<dbReference type="Proteomes" id="UP000234881">
    <property type="component" value="Unassembled WGS sequence"/>
</dbReference>
<dbReference type="PRINTS" id="PR00778">
    <property type="entry name" value="HTHARSR"/>
</dbReference>
<dbReference type="Gene3D" id="1.10.10.10">
    <property type="entry name" value="Winged helix-like DNA-binding domain superfamily/Winged helix DNA-binding domain"/>
    <property type="match status" value="1"/>
</dbReference>
<dbReference type="SMART" id="SM00418">
    <property type="entry name" value="HTH_ARSR"/>
    <property type="match status" value="1"/>
</dbReference>
<sequence length="116" mass="12726">MAADPSIEALADQANEVARLLKLLGNSNRLRILCQLVDGPDKSVNCLAERLQISQSALSQHLAKMREDGLITGRRDAQTIYYSLSNSNAEQLLSVLKDLYCDTDGKPRQAGKTKPN</sequence>
<feature type="domain" description="HTH arsR-type" evidence="4">
    <location>
        <begin position="9"/>
        <end position="104"/>
    </location>
</feature>
<evidence type="ECO:0000256" key="3">
    <source>
        <dbReference type="ARBA" id="ARBA00023163"/>
    </source>
</evidence>
<reference evidence="5 6" key="1">
    <citation type="submission" date="2018-01" db="EMBL/GenBank/DDBJ databases">
        <title>The draft genome sequence of Cohaesibacter sp. H1304.</title>
        <authorList>
            <person name="Wang N.-N."/>
            <person name="Du Z.-J."/>
        </authorList>
    </citation>
    <scope>NUCLEOTIDE SEQUENCE [LARGE SCALE GENOMIC DNA]</scope>
    <source>
        <strain evidence="5 6">H1304</strain>
    </source>
</reference>
<dbReference type="EMBL" id="PKUQ01000016">
    <property type="protein sequence ID" value="PLW77287.1"/>
    <property type="molecule type" value="Genomic_DNA"/>
</dbReference>
<dbReference type="InterPro" id="IPR011991">
    <property type="entry name" value="ArsR-like_HTH"/>
</dbReference>
<dbReference type="NCBIfam" id="NF033788">
    <property type="entry name" value="HTH_metalloreg"/>
    <property type="match status" value="1"/>
</dbReference>
<dbReference type="SUPFAM" id="SSF46785">
    <property type="entry name" value="Winged helix' DNA-binding domain"/>
    <property type="match status" value="1"/>
</dbReference>
<dbReference type="GO" id="GO:0003677">
    <property type="term" value="F:DNA binding"/>
    <property type="evidence" value="ECO:0007669"/>
    <property type="project" value="UniProtKB-KW"/>
</dbReference>
<dbReference type="PANTHER" id="PTHR43132:SF2">
    <property type="entry name" value="ARSENICAL RESISTANCE OPERON REPRESSOR ARSR-RELATED"/>
    <property type="match status" value="1"/>
</dbReference>
<dbReference type="PANTHER" id="PTHR43132">
    <property type="entry name" value="ARSENICAL RESISTANCE OPERON REPRESSOR ARSR-RELATED"/>
    <property type="match status" value="1"/>
</dbReference>
<proteinExistence type="predicted"/>
<keyword evidence="3" id="KW-0804">Transcription</keyword>
<evidence type="ECO:0000259" key="4">
    <source>
        <dbReference type="PROSITE" id="PS50987"/>
    </source>
</evidence>
<dbReference type="Pfam" id="PF01022">
    <property type="entry name" value="HTH_5"/>
    <property type="match status" value="1"/>
</dbReference>
<dbReference type="GO" id="GO:0003700">
    <property type="term" value="F:DNA-binding transcription factor activity"/>
    <property type="evidence" value="ECO:0007669"/>
    <property type="project" value="InterPro"/>
</dbReference>
<name>A0A2N5XS66_9HYPH</name>
<keyword evidence="6" id="KW-1185">Reference proteome</keyword>
<dbReference type="InterPro" id="IPR001845">
    <property type="entry name" value="HTH_ArsR_DNA-bd_dom"/>
</dbReference>
<accession>A0A2N5XS66</accession>
<dbReference type="InterPro" id="IPR036388">
    <property type="entry name" value="WH-like_DNA-bd_sf"/>
</dbReference>
<keyword evidence="2" id="KW-0238">DNA-binding</keyword>
<dbReference type="InterPro" id="IPR051011">
    <property type="entry name" value="Metal_resp_trans_reg"/>
</dbReference>
<evidence type="ECO:0000313" key="6">
    <source>
        <dbReference type="Proteomes" id="UP000234881"/>
    </source>
</evidence>
<evidence type="ECO:0000313" key="5">
    <source>
        <dbReference type="EMBL" id="PLW77287.1"/>
    </source>
</evidence>
<gene>
    <name evidence="5" type="ORF">C0081_08025</name>
</gene>
<keyword evidence="1" id="KW-0805">Transcription regulation</keyword>
<dbReference type="InterPro" id="IPR036390">
    <property type="entry name" value="WH_DNA-bd_sf"/>
</dbReference>
<dbReference type="PROSITE" id="PS50987">
    <property type="entry name" value="HTH_ARSR_2"/>
    <property type="match status" value="1"/>
</dbReference>